<dbReference type="Proteomes" id="UP000800094">
    <property type="component" value="Unassembled WGS sequence"/>
</dbReference>
<accession>A0A6A6IVI7</accession>
<proteinExistence type="predicted"/>
<dbReference type="AlphaFoldDB" id="A0A6A6IVI7"/>
<protein>
    <submittedName>
        <fullName evidence="1">Uncharacterized protein</fullName>
    </submittedName>
</protein>
<organism evidence="1 2">
    <name type="scientific">Trematosphaeria pertusa</name>
    <dbReference type="NCBI Taxonomy" id="390896"/>
    <lineage>
        <taxon>Eukaryota</taxon>
        <taxon>Fungi</taxon>
        <taxon>Dikarya</taxon>
        <taxon>Ascomycota</taxon>
        <taxon>Pezizomycotina</taxon>
        <taxon>Dothideomycetes</taxon>
        <taxon>Pleosporomycetidae</taxon>
        <taxon>Pleosporales</taxon>
        <taxon>Massarineae</taxon>
        <taxon>Trematosphaeriaceae</taxon>
        <taxon>Trematosphaeria</taxon>
    </lineage>
</organism>
<dbReference type="RefSeq" id="XP_033688936.1">
    <property type="nucleotide sequence ID" value="XM_033820890.1"/>
</dbReference>
<reference evidence="1" key="1">
    <citation type="journal article" date="2020" name="Stud. Mycol.">
        <title>101 Dothideomycetes genomes: a test case for predicting lifestyles and emergence of pathogens.</title>
        <authorList>
            <person name="Haridas S."/>
            <person name="Albert R."/>
            <person name="Binder M."/>
            <person name="Bloem J."/>
            <person name="Labutti K."/>
            <person name="Salamov A."/>
            <person name="Andreopoulos B."/>
            <person name="Baker S."/>
            <person name="Barry K."/>
            <person name="Bills G."/>
            <person name="Bluhm B."/>
            <person name="Cannon C."/>
            <person name="Castanera R."/>
            <person name="Culley D."/>
            <person name="Daum C."/>
            <person name="Ezra D."/>
            <person name="Gonzalez J."/>
            <person name="Henrissat B."/>
            <person name="Kuo A."/>
            <person name="Liang C."/>
            <person name="Lipzen A."/>
            <person name="Lutzoni F."/>
            <person name="Magnuson J."/>
            <person name="Mondo S."/>
            <person name="Nolan M."/>
            <person name="Ohm R."/>
            <person name="Pangilinan J."/>
            <person name="Park H.-J."/>
            <person name="Ramirez L."/>
            <person name="Alfaro M."/>
            <person name="Sun H."/>
            <person name="Tritt A."/>
            <person name="Yoshinaga Y."/>
            <person name="Zwiers L.-H."/>
            <person name="Turgeon B."/>
            <person name="Goodwin S."/>
            <person name="Spatafora J."/>
            <person name="Crous P."/>
            <person name="Grigoriev I."/>
        </authorList>
    </citation>
    <scope>NUCLEOTIDE SEQUENCE</scope>
    <source>
        <strain evidence="1">CBS 122368</strain>
    </source>
</reference>
<dbReference type="GeneID" id="54574220"/>
<dbReference type="EMBL" id="ML987191">
    <property type="protein sequence ID" value="KAF2253932.1"/>
    <property type="molecule type" value="Genomic_DNA"/>
</dbReference>
<gene>
    <name evidence="1" type="ORF">BU26DRAFT_232134</name>
</gene>
<evidence type="ECO:0000313" key="1">
    <source>
        <dbReference type="EMBL" id="KAF2253932.1"/>
    </source>
</evidence>
<keyword evidence="2" id="KW-1185">Reference proteome</keyword>
<evidence type="ECO:0000313" key="2">
    <source>
        <dbReference type="Proteomes" id="UP000800094"/>
    </source>
</evidence>
<sequence>MAAEKAALSPSTSPRRAVCTVPRCVFSSCMLLCQTCPHAACAPWPSPRPANSRRRQASIAHRRVEAGPCRFFAGPDATVCAAAIPTSPYYPPRNHCGYAAQTSWDATQFAEPAISARTYHHHTSLGTSGLSTARLTLCICTFTSRASAFSIVLRRSTACRGVVQHQSQLQASLTKHRVLSEERAPQRRIPHHCPASASRVASLFPPPTTFATLCHTAAVCCRPSERPTFAPLAPHSSHFTRFACFGSFWRTATTVRFL</sequence>
<name>A0A6A6IVI7_9PLEO</name>